<dbReference type="SUPFAM" id="SSF49303">
    <property type="entry name" value="beta-Galactosidase/glucuronidase domain"/>
    <property type="match status" value="1"/>
</dbReference>
<evidence type="ECO:0000259" key="2">
    <source>
        <dbReference type="Pfam" id="PF00703"/>
    </source>
</evidence>
<evidence type="ECO:0000313" key="4">
    <source>
        <dbReference type="EMBL" id="MBC8544943.1"/>
    </source>
</evidence>
<dbReference type="InterPro" id="IPR036156">
    <property type="entry name" value="Beta-gal/glucu_dom_sf"/>
</dbReference>
<dbReference type="PANTHER" id="PTHR42732:SF1">
    <property type="entry name" value="BETA-MANNOSIDASE"/>
    <property type="match status" value="1"/>
</dbReference>
<accession>A0A926DTD3</accession>
<organism evidence="4 5">
    <name type="scientific">Bianquea renquensis</name>
    <dbReference type="NCBI Taxonomy" id="2763661"/>
    <lineage>
        <taxon>Bacteria</taxon>
        <taxon>Bacillati</taxon>
        <taxon>Bacillota</taxon>
        <taxon>Clostridia</taxon>
        <taxon>Eubacteriales</taxon>
        <taxon>Bianqueaceae</taxon>
        <taxon>Bianquea</taxon>
    </lineage>
</organism>
<comment type="similarity">
    <text evidence="1">Belongs to the glycosyl hydrolase 2 family.</text>
</comment>
<feature type="domain" description="Glycoside hydrolase family 2 immunoglobulin-like beta-sandwich" evidence="2">
    <location>
        <begin position="132"/>
        <end position="227"/>
    </location>
</feature>
<dbReference type="Gene3D" id="2.60.40.10">
    <property type="entry name" value="Immunoglobulins"/>
    <property type="match status" value="3"/>
</dbReference>
<name>A0A926DTD3_9FIRM</name>
<dbReference type="GO" id="GO:0004553">
    <property type="term" value="F:hydrolase activity, hydrolyzing O-glycosyl compounds"/>
    <property type="evidence" value="ECO:0007669"/>
    <property type="project" value="InterPro"/>
</dbReference>
<dbReference type="PANTHER" id="PTHR42732">
    <property type="entry name" value="BETA-GALACTOSIDASE"/>
    <property type="match status" value="1"/>
</dbReference>
<dbReference type="EMBL" id="JACRSQ010000037">
    <property type="protein sequence ID" value="MBC8544943.1"/>
    <property type="molecule type" value="Genomic_DNA"/>
</dbReference>
<evidence type="ECO:0000256" key="1">
    <source>
        <dbReference type="ARBA" id="ARBA00007401"/>
    </source>
</evidence>
<feature type="domain" description="DUF4982" evidence="3">
    <location>
        <begin position="346"/>
        <end position="400"/>
    </location>
</feature>
<evidence type="ECO:0000259" key="3">
    <source>
        <dbReference type="Pfam" id="PF16355"/>
    </source>
</evidence>
<dbReference type="InterPro" id="IPR013783">
    <property type="entry name" value="Ig-like_fold"/>
</dbReference>
<reference evidence="4" key="1">
    <citation type="submission" date="2020-08" db="EMBL/GenBank/DDBJ databases">
        <title>Genome public.</title>
        <authorList>
            <person name="Liu C."/>
            <person name="Sun Q."/>
        </authorList>
    </citation>
    <scope>NUCLEOTIDE SEQUENCE</scope>
    <source>
        <strain evidence="4">NSJ-32</strain>
    </source>
</reference>
<dbReference type="RefSeq" id="WP_249290120.1">
    <property type="nucleotide sequence ID" value="NZ_JACRSQ010000037.1"/>
</dbReference>
<dbReference type="Proteomes" id="UP000657006">
    <property type="component" value="Unassembled WGS sequence"/>
</dbReference>
<dbReference type="AlphaFoldDB" id="A0A926DTD3"/>
<comment type="caution">
    <text evidence="4">The sequence shown here is derived from an EMBL/GenBank/DDBJ whole genome shotgun (WGS) entry which is preliminary data.</text>
</comment>
<dbReference type="InterPro" id="IPR051913">
    <property type="entry name" value="GH2_Domain-Containing"/>
</dbReference>
<dbReference type="Pfam" id="PF16355">
    <property type="entry name" value="DUF4982"/>
    <property type="match status" value="1"/>
</dbReference>
<evidence type="ECO:0000313" key="5">
    <source>
        <dbReference type="Proteomes" id="UP000657006"/>
    </source>
</evidence>
<protein>
    <submittedName>
        <fullName evidence="4">DUF4982 domain-containing protein</fullName>
    </submittedName>
</protein>
<dbReference type="Pfam" id="PF00703">
    <property type="entry name" value="Glyco_hydro_2"/>
    <property type="match status" value="1"/>
</dbReference>
<dbReference type="InterPro" id="IPR006102">
    <property type="entry name" value="Ig-like_GH2"/>
</dbReference>
<dbReference type="GO" id="GO:0005975">
    <property type="term" value="P:carbohydrate metabolic process"/>
    <property type="evidence" value="ECO:0007669"/>
    <property type="project" value="InterPro"/>
</dbReference>
<sequence length="532" mass="58657">MLHLCPESPFTSLDSYIKITDEGTDLVQYAAAFTFDPRCKQILLVLEYPIPDVSIYAQGDLLTAVSTGSTIVYVPIQAKITPFPCINTLTFEVPALQSQGNPRPCLHAWLLQRDSIFFHEPEFHMDINSLGETTWELQIQGRIDNTRSVPVCITLQALLSFSQEPVISREMPALSLSANTHTVFQHHLTISAPHLWTPETPSVYIVTLFLMVEGEIMDVLSCPLAFRDISQTDGGALLLNQSPWGPRGFCIPDVSCYHPAFIEYQLQLIKNIGANAVTTNTPADASFYQSCLSLGLLYEPALSFSLPLLKFSLFPESTFLSSYQAQWTDVPMLAFGTHWNLPVDSGSIVPVPIYSNCEEVEILLNDRSVGRYPLSNGGCLAKVPYEMGRLEGVGYRNGREEAHAQIVTTGLADSLQMYLSKTYLVYGRQDAVVACVRTVDFAGHPVPDADQLIFFEGRSGVQVYQTGSLDDGASPRFTPYHPLYNGECYAILESTDGDDALINVYTQELTGDSAILPVREIRSPDIAPGCGV</sequence>
<keyword evidence="5" id="KW-1185">Reference proteome</keyword>
<gene>
    <name evidence="4" type="ORF">H8730_15470</name>
</gene>
<dbReference type="InterPro" id="IPR032311">
    <property type="entry name" value="DUF4982"/>
</dbReference>
<proteinExistence type="inferred from homology"/>